<proteinExistence type="predicted"/>
<dbReference type="EMBL" id="JAVRQI010000009">
    <property type="protein sequence ID" value="MDT1062755.1"/>
    <property type="molecule type" value="Genomic_DNA"/>
</dbReference>
<protein>
    <submittedName>
        <fullName evidence="2">SDR family oxidoreductase</fullName>
    </submittedName>
</protein>
<dbReference type="RefSeq" id="WP_311759850.1">
    <property type="nucleotide sequence ID" value="NZ_JAVRQI010000009.1"/>
</dbReference>
<organism evidence="2 3">
    <name type="scientific">Paracoccus broussonetiae</name>
    <dbReference type="NCBI Taxonomy" id="3075834"/>
    <lineage>
        <taxon>Bacteria</taxon>
        <taxon>Pseudomonadati</taxon>
        <taxon>Pseudomonadota</taxon>
        <taxon>Alphaproteobacteria</taxon>
        <taxon>Rhodobacterales</taxon>
        <taxon>Paracoccaceae</taxon>
        <taxon>Paracoccus</taxon>
    </lineage>
</organism>
<name>A0ABU3EF51_9RHOB</name>
<dbReference type="CDD" id="cd08946">
    <property type="entry name" value="SDR_e"/>
    <property type="match status" value="1"/>
</dbReference>
<dbReference type="PANTHER" id="PTHR48079:SF6">
    <property type="entry name" value="NAD(P)-BINDING DOMAIN-CONTAINING PROTEIN-RELATED"/>
    <property type="match status" value="1"/>
</dbReference>
<comment type="caution">
    <text evidence="2">The sequence shown here is derived from an EMBL/GenBank/DDBJ whole genome shotgun (WGS) entry which is preliminary data.</text>
</comment>
<dbReference type="Proteomes" id="UP001251085">
    <property type="component" value="Unassembled WGS sequence"/>
</dbReference>
<dbReference type="InterPro" id="IPR051783">
    <property type="entry name" value="NAD(P)-dependent_oxidoreduct"/>
</dbReference>
<feature type="domain" description="NAD-dependent epimerase/dehydratase" evidence="1">
    <location>
        <begin position="3"/>
        <end position="197"/>
    </location>
</feature>
<dbReference type="InterPro" id="IPR036291">
    <property type="entry name" value="NAD(P)-bd_dom_sf"/>
</dbReference>
<accession>A0ABU3EF51</accession>
<evidence type="ECO:0000259" key="1">
    <source>
        <dbReference type="Pfam" id="PF01370"/>
    </source>
</evidence>
<evidence type="ECO:0000313" key="3">
    <source>
        <dbReference type="Proteomes" id="UP001251085"/>
    </source>
</evidence>
<dbReference type="PANTHER" id="PTHR48079">
    <property type="entry name" value="PROTEIN YEEZ"/>
    <property type="match status" value="1"/>
</dbReference>
<keyword evidence="3" id="KW-1185">Reference proteome</keyword>
<dbReference type="Pfam" id="PF01370">
    <property type="entry name" value="Epimerase"/>
    <property type="match status" value="1"/>
</dbReference>
<reference evidence="3" key="1">
    <citation type="submission" date="2023-07" db="EMBL/GenBank/DDBJ databases">
        <title>Characterization of two Paracoccaceae strains isolated from Phycosphere and proposal of Xinfangfangia lacusdiani sp. nov.</title>
        <authorList>
            <person name="Deng Y."/>
            <person name="Zhang Y.Q."/>
        </authorList>
    </citation>
    <scope>NUCLEOTIDE SEQUENCE [LARGE SCALE GENOMIC DNA]</scope>
    <source>
        <strain evidence="3">CPCC 101403</strain>
    </source>
</reference>
<gene>
    <name evidence="2" type="ORF">RM190_12830</name>
</gene>
<dbReference type="InterPro" id="IPR001509">
    <property type="entry name" value="Epimerase_deHydtase"/>
</dbReference>
<dbReference type="SUPFAM" id="SSF51735">
    <property type="entry name" value="NAD(P)-binding Rossmann-fold domains"/>
    <property type="match status" value="1"/>
</dbReference>
<evidence type="ECO:0000313" key="2">
    <source>
        <dbReference type="EMBL" id="MDT1062755.1"/>
    </source>
</evidence>
<dbReference type="Gene3D" id="3.40.50.720">
    <property type="entry name" value="NAD(P)-binding Rossmann-like Domain"/>
    <property type="match status" value="2"/>
</dbReference>
<sequence length="276" mass="28913">MRIALTGASGLVGRWIHRAAIEAGHQVDTLPGWRLGQIPDMTGCDALIHAAFQHVPGKYRGGEGDDPDAFTRANLDGSVALFHVARAQGVGRVLFLSSRAVHDGHPAGIDLADDLPAAPVNLYGEVKAAGEAALSAMGAPDFLTASLRPTGVFGPGQPQKWTGLIRDFLADRPVPSRVATEVHGADLGRAALLVLGDPAMGGSYNVSDLILDHHDLLSGIAVLTGSHVPPPRRADVGALRVPLCDRLAALGWRPDGLARLHADLPQILRDAIGEES</sequence>